<dbReference type="Gene3D" id="3.40.525.10">
    <property type="entry name" value="CRAL-TRIO lipid binding domain"/>
    <property type="match status" value="1"/>
</dbReference>
<feature type="domain" description="CRAL-TRIO" evidence="1">
    <location>
        <begin position="10"/>
        <end position="166"/>
    </location>
</feature>
<dbReference type="PROSITE" id="PS50238">
    <property type="entry name" value="RHOGAP"/>
    <property type="match status" value="1"/>
</dbReference>
<name>A0A068RVN1_9FUNG</name>
<dbReference type="SUPFAM" id="SSF48350">
    <property type="entry name" value="GTPase activation domain, GAP"/>
    <property type="match status" value="1"/>
</dbReference>
<evidence type="ECO:0000313" key="3">
    <source>
        <dbReference type="EMBL" id="CDH54238.1"/>
    </source>
</evidence>
<feature type="domain" description="Rho-GAP" evidence="2">
    <location>
        <begin position="203"/>
        <end position="408"/>
    </location>
</feature>
<dbReference type="Gene3D" id="1.10.555.10">
    <property type="entry name" value="Rho GTPase activation protein"/>
    <property type="match status" value="1"/>
</dbReference>
<dbReference type="Proteomes" id="UP000027586">
    <property type="component" value="Unassembled WGS sequence"/>
</dbReference>
<evidence type="ECO:0000313" key="4">
    <source>
        <dbReference type="Proteomes" id="UP000027586"/>
    </source>
</evidence>
<accession>A0A068RVN1</accession>
<gene>
    <name evidence="3" type="ORF">LCOR_05502.1</name>
</gene>
<dbReference type="GO" id="GO:0005096">
    <property type="term" value="F:GTPase activator activity"/>
    <property type="evidence" value="ECO:0007669"/>
    <property type="project" value="TreeGrafter"/>
</dbReference>
<protein>
    <submittedName>
        <fullName evidence="3">-domain-containing protein</fullName>
    </submittedName>
</protein>
<dbReference type="PANTHER" id="PTHR45808">
    <property type="entry name" value="RHO GTPASE-ACTIVATING PROTEIN 68F"/>
    <property type="match status" value="1"/>
</dbReference>
<organism evidence="3 4">
    <name type="scientific">Lichtheimia corymbifera JMRC:FSU:9682</name>
    <dbReference type="NCBI Taxonomy" id="1263082"/>
    <lineage>
        <taxon>Eukaryota</taxon>
        <taxon>Fungi</taxon>
        <taxon>Fungi incertae sedis</taxon>
        <taxon>Mucoromycota</taxon>
        <taxon>Mucoromycotina</taxon>
        <taxon>Mucoromycetes</taxon>
        <taxon>Mucorales</taxon>
        <taxon>Lichtheimiaceae</taxon>
        <taxon>Lichtheimia</taxon>
    </lineage>
</organism>
<comment type="caution">
    <text evidence="3">The sequence shown here is derived from an EMBL/GenBank/DDBJ whole genome shotgun (WGS) entry which is preliminary data.</text>
</comment>
<dbReference type="SMART" id="SM00324">
    <property type="entry name" value="RhoGAP"/>
    <property type="match status" value="1"/>
</dbReference>
<dbReference type="STRING" id="1263082.A0A068RVN1"/>
<dbReference type="EMBL" id="CBTN010000022">
    <property type="protein sequence ID" value="CDH54238.1"/>
    <property type="molecule type" value="Genomic_DNA"/>
</dbReference>
<dbReference type="PROSITE" id="PS50191">
    <property type="entry name" value="CRAL_TRIO"/>
    <property type="match status" value="1"/>
</dbReference>
<proteinExistence type="predicted"/>
<dbReference type="InterPro" id="IPR008936">
    <property type="entry name" value="Rho_GTPase_activation_prot"/>
</dbReference>
<dbReference type="InterPro" id="IPR001251">
    <property type="entry name" value="CRAL-TRIO_dom"/>
</dbReference>
<dbReference type="InterPro" id="IPR036865">
    <property type="entry name" value="CRAL-TRIO_dom_sf"/>
</dbReference>
<dbReference type="VEuPathDB" id="FungiDB:LCOR_05502.1"/>
<dbReference type="InterPro" id="IPR000198">
    <property type="entry name" value="RhoGAP_dom"/>
</dbReference>
<dbReference type="GO" id="GO:0005737">
    <property type="term" value="C:cytoplasm"/>
    <property type="evidence" value="ECO:0007669"/>
    <property type="project" value="TreeGrafter"/>
</dbReference>
<evidence type="ECO:0000259" key="2">
    <source>
        <dbReference type="PROSITE" id="PS50238"/>
    </source>
</evidence>
<dbReference type="CDD" id="cd00159">
    <property type="entry name" value="RhoGAP"/>
    <property type="match status" value="1"/>
</dbReference>
<dbReference type="SMART" id="SM00516">
    <property type="entry name" value="SEC14"/>
    <property type="match status" value="1"/>
</dbReference>
<dbReference type="Pfam" id="PF00620">
    <property type="entry name" value="RhoGAP"/>
    <property type="match status" value="1"/>
</dbReference>
<dbReference type="AlphaFoldDB" id="A0A068RVN1"/>
<sequence>MSRPLSLSQQSPEFKGISAFNIIYEAGLDSDSRPILVLNACNLPDPNSIDYDLILAFILTRLDEFVENDYVLVFFSSPAKYRPPWMWLLRAYRALDRKYKKNLKALYVVHLTRTYRIIFDLANRITSPKFARKLHYLSSLQELFGAVRLSSKFIPKQVIDYDTNLPPIAPSAGWGSSQKLGVIDPVHRPLPSKAFGLTPEHLAQLDNAGDTEKDTYVPSIVRQIVDHLEARGMDKEGLFRKSPASEELSRVKKALNRGEKVDLTQHDINVAASLLKVFLKELPDPLIPSQFCTDLGKLPEPEACPDDVLKRVKEGLQQEYNNRPYQRNLLVYLVRFLVRVVQHADKNRMTAHNIAVVFAPNLIHDGTDSNMTPGTQQEAIANAAVYMKRVNEGMALIQLLIVHHEKVLPV</sequence>
<keyword evidence="4" id="KW-1185">Reference proteome</keyword>
<dbReference type="PANTHER" id="PTHR45808:SF2">
    <property type="entry name" value="RHO GTPASE-ACTIVATING PROTEIN 68F"/>
    <property type="match status" value="1"/>
</dbReference>
<dbReference type="CDD" id="cd00170">
    <property type="entry name" value="SEC14"/>
    <property type="match status" value="1"/>
</dbReference>
<evidence type="ECO:0000259" key="1">
    <source>
        <dbReference type="PROSITE" id="PS50191"/>
    </source>
</evidence>
<dbReference type="SUPFAM" id="SSF52087">
    <property type="entry name" value="CRAL/TRIO domain"/>
    <property type="match status" value="1"/>
</dbReference>
<dbReference type="Pfam" id="PF13716">
    <property type="entry name" value="CRAL_TRIO_2"/>
    <property type="match status" value="1"/>
</dbReference>
<dbReference type="GO" id="GO:0007264">
    <property type="term" value="P:small GTPase-mediated signal transduction"/>
    <property type="evidence" value="ECO:0007669"/>
    <property type="project" value="TreeGrafter"/>
</dbReference>
<reference evidence="3" key="1">
    <citation type="submission" date="2013-08" db="EMBL/GenBank/DDBJ databases">
        <title>Gene expansion shapes genome architecture in the human pathogen Lichtheimia corymbifera: an evolutionary genomics analysis in the ancient terrestrial Mucorales (Mucoromycotina).</title>
        <authorList>
            <person name="Schwartze V.U."/>
            <person name="Winter S."/>
            <person name="Shelest E."/>
            <person name="Marcet-Houben M."/>
            <person name="Horn F."/>
            <person name="Wehner S."/>
            <person name="Hoffmann K."/>
            <person name="Riege K."/>
            <person name="Sammeth M."/>
            <person name="Nowrousian M."/>
            <person name="Valiante V."/>
            <person name="Linde J."/>
            <person name="Jacobsen I.D."/>
            <person name="Marz M."/>
            <person name="Brakhage A.A."/>
            <person name="Gabaldon T."/>
            <person name="Bocker S."/>
            <person name="Voigt K."/>
        </authorList>
    </citation>
    <scope>NUCLEOTIDE SEQUENCE [LARGE SCALE GENOMIC DNA]</scope>
    <source>
        <strain evidence="3">FSU 9682</strain>
    </source>
</reference>
<dbReference type="OrthoDB" id="19923at2759"/>